<organism evidence="2 3">
    <name type="scientific">Rousettus aegyptiacus</name>
    <name type="common">Egyptian fruit bat</name>
    <name type="synonym">Pteropus aegyptiacus</name>
    <dbReference type="NCBI Taxonomy" id="9407"/>
    <lineage>
        <taxon>Eukaryota</taxon>
        <taxon>Metazoa</taxon>
        <taxon>Chordata</taxon>
        <taxon>Craniata</taxon>
        <taxon>Vertebrata</taxon>
        <taxon>Euteleostomi</taxon>
        <taxon>Mammalia</taxon>
        <taxon>Eutheria</taxon>
        <taxon>Laurasiatheria</taxon>
        <taxon>Chiroptera</taxon>
        <taxon>Yinpterochiroptera</taxon>
        <taxon>Pteropodoidea</taxon>
        <taxon>Pteropodidae</taxon>
        <taxon>Rousettinae</taxon>
        <taxon>Rousettus</taxon>
    </lineage>
</organism>
<gene>
    <name evidence="2" type="ORF">HJG63_008695</name>
</gene>
<reference evidence="2 3" key="1">
    <citation type="journal article" date="2020" name="Nature">
        <title>Six reference-quality genomes reveal evolution of bat adaptations.</title>
        <authorList>
            <person name="Jebb D."/>
            <person name="Huang Z."/>
            <person name="Pippel M."/>
            <person name="Hughes G.M."/>
            <person name="Lavrichenko K."/>
            <person name="Devanna P."/>
            <person name="Winkler S."/>
            <person name="Jermiin L.S."/>
            <person name="Skirmuntt E.C."/>
            <person name="Katzourakis A."/>
            <person name="Burkitt-Gray L."/>
            <person name="Ray D.A."/>
            <person name="Sullivan K.A.M."/>
            <person name="Roscito J.G."/>
            <person name="Kirilenko B.M."/>
            <person name="Davalos L.M."/>
            <person name="Corthals A.P."/>
            <person name="Power M.L."/>
            <person name="Jones G."/>
            <person name="Ransome R.D."/>
            <person name="Dechmann D.K.N."/>
            <person name="Locatelli A.G."/>
            <person name="Puechmaille S.J."/>
            <person name="Fedrigo O."/>
            <person name="Jarvis E.D."/>
            <person name="Hiller M."/>
            <person name="Vernes S.C."/>
            <person name="Myers E.W."/>
            <person name="Teeling E.C."/>
        </authorList>
    </citation>
    <scope>NUCLEOTIDE SEQUENCE [LARGE SCALE GENOMIC DNA]</scope>
    <source>
        <strain evidence="2">MRouAeg1</strain>
        <tissue evidence="2">Muscle</tissue>
    </source>
</reference>
<dbReference type="EMBL" id="JACASE010000012">
    <property type="protein sequence ID" value="KAF6422909.1"/>
    <property type="molecule type" value="Genomic_DNA"/>
</dbReference>
<dbReference type="AlphaFoldDB" id="A0A7J8DIU4"/>
<accession>A0A7J8DIU4</accession>
<evidence type="ECO:0000313" key="3">
    <source>
        <dbReference type="Proteomes" id="UP000593571"/>
    </source>
</evidence>
<evidence type="ECO:0000313" key="2">
    <source>
        <dbReference type="EMBL" id="KAF6422909.1"/>
    </source>
</evidence>
<comment type="caution">
    <text evidence="2">The sequence shown here is derived from an EMBL/GenBank/DDBJ whole genome shotgun (WGS) entry which is preliminary data.</text>
</comment>
<proteinExistence type="predicted"/>
<dbReference type="Proteomes" id="UP000593571">
    <property type="component" value="Unassembled WGS sequence"/>
</dbReference>
<feature type="region of interest" description="Disordered" evidence="1">
    <location>
        <begin position="103"/>
        <end position="127"/>
    </location>
</feature>
<sequence>MLRTVIRDWQSRWQKPLIPTQTDGIKTDEPSHRESGLFLGCCTHCPHHPKLSTTLFIQQRLRSIRYYIMQVDHRSLVTQGGEHRHEFLDQHCCLHNVSDSAQGPTGAGMAKAEGTSAPRGSPDFPKGHRNEMKVTTCSSQVFSHLILIHELLSIRLKPNLNIVSICSALFTKIICTQTIRW</sequence>
<evidence type="ECO:0000256" key="1">
    <source>
        <dbReference type="SAM" id="MobiDB-lite"/>
    </source>
</evidence>
<name>A0A7J8DIU4_ROUAE</name>
<keyword evidence="3" id="KW-1185">Reference proteome</keyword>
<protein>
    <submittedName>
        <fullName evidence="2">Uncharacterized protein</fullName>
    </submittedName>
</protein>